<dbReference type="AlphaFoldDB" id="A0A7W6RFB2"/>
<reference evidence="1 2" key="1">
    <citation type="submission" date="2020-08" db="EMBL/GenBank/DDBJ databases">
        <title>Genome sequencing of Purple Non-Sulfur Bacteria from various extreme environments.</title>
        <authorList>
            <person name="Mayer M."/>
        </authorList>
    </citation>
    <scope>NUCLEOTIDE SEQUENCE [LARGE SCALE GENOMIC DNA]</scope>
    <source>
        <strain evidence="1 2">JA131</strain>
    </source>
</reference>
<proteinExistence type="predicted"/>
<dbReference type="EMBL" id="JACIGK010000018">
    <property type="protein sequence ID" value="MBB4266878.1"/>
    <property type="molecule type" value="Genomic_DNA"/>
</dbReference>
<organism evidence="1 2">
    <name type="scientific">Roseospira visakhapatnamensis</name>
    <dbReference type="NCBI Taxonomy" id="390880"/>
    <lineage>
        <taxon>Bacteria</taxon>
        <taxon>Pseudomonadati</taxon>
        <taxon>Pseudomonadota</taxon>
        <taxon>Alphaproteobacteria</taxon>
        <taxon>Rhodospirillales</taxon>
        <taxon>Rhodospirillaceae</taxon>
        <taxon>Roseospira</taxon>
    </lineage>
</organism>
<evidence type="ECO:0000313" key="2">
    <source>
        <dbReference type="Proteomes" id="UP000554286"/>
    </source>
</evidence>
<gene>
    <name evidence="1" type="ORF">GGD89_002514</name>
</gene>
<keyword evidence="2" id="KW-1185">Reference proteome</keyword>
<comment type="caution">
    <text evidence="1">The sequence shown here is derived from an EMBL/GenBank/DDBJ whole genome shotgun (WGS) entry which is preliminary data.</text>
</comment>
<accession>A0A7W6RFB2</accession>
<sequence length="139" mass="15753">MTSSDVLMQLGDYVFSVPTAAYQTLRLHAEYRWVQQDRLATMPAQQWLGPGRQEITLPGIIYPHDATLYPDGQGWRQVALMRDAASVGEPLMLVSGLGEVWGWWCITEVEETRSGPTWRSLARKIDFRLVIVSYGGEPR</sequence>
<dbReference type="RefSeq" id="WP_184045719.1">
    <property type="nucleotide sequence ID" value="NZ_JACIGK010000018.1"/>
</dbReference>
<evidence type="ECO:0000313" key="1">
    <source>
        <dbReference type="EMBL" id="MBB4266878.1"/>
    </source>
</evidence>
<evidence type="ECO:0008006" key="3">
    <source>
        <dbReference type="Google" id="ProtNLM"/>
    </source>
</evidence>
<dbReference type="InterPro" id="IPR009734">
    <property type="entry name" value="Myoviridae_GpU"/>
</dbReference>
<protein>
    <recommendedName>
        <fullName evidence="3">Phage tail protein</fullName>
    </recommendedName>
</protein>
<dbReference type="Pfam" id="PF06995">
    <property type="entry name" value="Phage_P2_GpU"/>
    <property type="match status" value="1"/>
</dbReference>
<name>A0A7W6RFB2_9PROT</name>
<dbReference type="Proteomes" id="UP000554286">
    <property type="component" value="Unassembled WGS sequence"/>
</dbReference>